<accession>A0AAE0TQ38</accession>
<evidence type="ECO:0000313" key="2">
    <source>
        <dbReference type="EMBL" id="KAK3671120.1"/>
    </source>
</evidence>
<keyword evidence="3" id="KW-1185">Reference proteome</keyword>
<evidence type="ECO:0000313" key="3">
    <source>
        <dbReference type="Proteomes" id="UP001274830"/>
    </source>
</evidence>
<proteinExistence type="predicted"/>
<evidence type="ECO:0000259" key="1">
    <source>
        <dbReference type="SMART" id="SM00939"/>
    </source>
</evidence>
<dbReference type="InterPro" id="IPR008979">
    <property type="entry name" value="Galactose-bd-like_sf"/>
</dbReference>
<protein>
    <recommendedName>
        <fullName evidence="1">Xaa-Pro dipeptidyl-peptidase C-terminal domain-containing protein</fullName>
    </recommendedName>
</protein>
<reference evidence="2" key="1">
    <citation type="submission" date="2023-07" db="EMBL/GenBank/DDBJ databases">
        <title>Black Yeasts Isolated from many extreme environments.</title>
        <authorList>
            <person name="Coleine C."/>
            <person name="Stajich J.E."/>
            <person name="Selbmann L."/>
        </authorList>
    </citation>
    <scope>NUCLEOTIDE SEQUENCE</scope>
    <source>
        <strain evidence="2">CCFEE 5485</strain>
    </source>
</reference>
<dbReference type="InterPro" id="IPR013736">
    <property type="entry name" value="Xaa-Pro_dipept_C"/>
</dbReference>
<name>A0AAE0TQ38_9PEZI</name>
<dbReference type="InterPro" id="IPR029058">
    <property type="entry name" value="AB_hydrolase_fold"/>
</dbReference>
<dbReference type="AlphaFoldDB" id="A0AAE0TQ38"/>
<gene>
    <name evidence="2" type="ORF">LTR78_008921</name>
</gene>
<sequence length="347" mass="39724">MTDKYPHMNEYWRDKTPNLPNTDVPMYVTMSYSTGLHTEGSYRGWKYSSSKDKWLRIHSTQEWHDLYQPENTDDLQRFLDHYLLGKGNGWETTPKVRVSLLRYGDSPDISHRPEDDYPPSRTQYHTLFLDSANAKLSHKKPGSSSTTSYKSGPWEEKGVHFTYAFDKYTEILGPPKIKLFMSTPDQNDMDVFIKLRKVDVDGNVLTSLNVPMKLQPHGTKLEQIDNLVLYRHEGPMGRLRASKRALGQDPMLSEAQVKSQAPTELWLVCDKEEKVPPGTVVELDIPIWPTSMVFNAGESLRLEVCGHINNLHEFPDSGRLHKNLNNGVHSVHSGAEFPSQIMLPLLF</sequence>
<dbReference type="SMART" id="SM00939">
    <property type="entry name" value="PepX_C"/>
    <property type="match status" value="1"/>
</dbReference>
<comment type="caution">
    <text evidence="2">The sequence shown here is derived from an EMBL/GenBank/DDBJ whole genome shotgun (WGS) entry which is preliminary data.</text>
</comment>
<dbReference type="SUPFAM" id="SSF53474">
    <property type="entry name" value="alpha/beta-Hydrolases"/>
    <property type="match status" value="1"/>
</dbReference>
<organism evidence="2 3">
    <name type="scientific">Recurvomyces mirabilis</name>
    <dbReference type="NCBI Taxonomy" id="574656"/>
    <lineage>
        <taxon>Eukaryota</taxon>
        <taxon>Fungi</taxon>
        <taxon>Dikarya</taxon>
        <taxon>Ascomycota</taxon>
        <taxon>Pezizomycotina</taxon>
        <taxon>Dothideomycetes</taxon>
        <taxon>Dothideomycetidae</taxon>
        <taxon>Mycosphaerellales</taxon>
        <taxon>Teratosphaeriaceae</taxon>
        <taxon>Recurvomyces</taxon>
    </lineage>
</organism>
<dbReference type="Gene3D" id="2.60.120.260">
    <property type="entry name" value="Galactose-binding domain-like"/>
    <property type="match status" value="1"/>
</dbReference>
<dbReference type="EMBL" id="JAUTXT010000046">
    <property type="protein sequence ID" value="KAK3671120.1"/>
    <property type="molecule type" value="Genomic_DNA"/>
</dbReference>
<dbReference type="Proteomes" id="UP001274830">
    <property type="component" value="Unassembled WGS sequence"/>
</dbReference>
<dbReference type="SUPFAM" id="SSF49785">
    <property type="entry name" value="Galactose-binding domain-like"/>
    <property type="match status" value="1"/>
</dbReference>
<feature type="domain" description="Xaa-Pro dipeptidyl-peptidase C-terminal" evidence="1">
    <location>
        <begin position="76"/>
        <end position="342"/>
    </location>
</feature>
<dbReference type="Gene3D" id="3.40.50.1820">
    <property type="entry name" value="alpha/beta hydrolase"/>
    <property type="match status" value="1"/>
</dbReference>
<dbReference type="GO" id="GO:0008239">
    <property type="term" value="F:dipeptidyl-peptidase activity"/>
    <property type="evidence" value="ECO:0007669"/>
    <property type="project" value="InterPro"/>
</dbReference>
<dbReference type="Pfam" id="PF08530">
    <property type="entry name" value="PepX_C"/>
    <property type="match status" value="1"/>
</dbReference>